<name>A0A9N7Z8D3_PLEPL</name>
<proteinExistence type="predicted"/>
<gene>
    <name evidence="2" type="ORF">PLEPLA_LOCUS42735</name>
</gene>
<sequence>MSEIINCTIHVDGLTGPMGSVPHHNYVNTAAGHRGPAQVGHGALKANGGKSIQGAGTQEWEAAARWKRLFYRQIRHSCDLRGHEAPRGQTEQTLREPNAGSQVTPSSPSGVKGHGSESHHDASAGQGQDEWRQVVLSQCVYLKYADEVFVVPCPSLDAHSFGFRSIMA</sequence>
<dbReference type="AlphaFoldDB" id="A0A9N7Z8D3"/>
<accession>A0A9N7Z8D3</accession>
<dbReference type="Proteomes" id="UP001153269">
    <property type="component" value="Unassembled WGS sequence"/>
</dbReference>
<protein>
    <submittedName>
        <fullName evidence="2">Uncharacterized protein</fullName>
    </submittedName>
</protein>
<organism evidence="2 3">
    <name type="scientific">Pleuronectes platessa</name>
    <name type="common">European plaice</name>
    <dbReference type="NCBI Taxonomy" id="8262"/>
    <lineage>
        <taxon>Eukaryota</taxon>
        <taxon>Metazoa</taxon>
        <taxon>Chordata</taxon>
        <taxon>Craniata</taxon>
        <taxon>Vertebrata</taxon>
        <taxon>Euteleostomi</taxon>
        <taxon>Actinopterygii</taxon>
        <taxon>Neopterygii</taxon>
        <taxon>Teleostei</taxon>
        <taxon>Neoteleostei</taxon>
        <taxon>Acanthomorphata</taxon>
        <taxon>Carangaria</taxon>
        <taxon>Pleuronectiformes</taxon>
        <taxon>Pleuronectoidei</taxon>
        <taxon>Pleuronectidae</taxon>
        <taxon>Pleuronectes</taxon>
    </lineage>
</organism>
<evidence type="ECO:0000313" key="2">
    <source>
        <dbReference type="EMBL" id="CAB1454965.1"/>
    </source>
</evidence>
<dbReference type="EMBL" id="CADEAL010004234">
    <property type="protein sequence ID" value="CAB1454965.1"/>
    <property type="molecule type" value="Genomic_DNA"/>
</dbReference>
<feature type="region of interest" description="Disordered" evidence="1">
    <location>
        <begin position="81"/>
        <end position="128"/>
    </location>
</feature>
<evidence type="ECO:0000256" key="1">
    <source>
        <dbReference type="SAM" id="MobiDB-lite"/>
    </source>
</evidence>
<comment type="caution">
    <text evidence="2">The sequence shown here is derived from an EMBL/GenBank/DDBJ whole genome shotgun (WGS) entry which is preliminary data.</text>
</comment>
<keyword evidence="3" id="KW-1185">Reference proteome</keyword>
<reference evidence="2" key="1">
    <citation type="submission" date="2020-03" db="EMBL/GenBank/DDBJ databases">
        <authorList>
            <person name="Weist P."/>
        </authorList>
    </citation>
    <scope>NUCLEOTIDE SEQUENCE</scope>
</reference>
<evidence type="ECO:0000313" key="3">
    <source>
        <dbReference type="Proteomes" id="UP001153269"/>
    </source>
</evidence>
<feature type="compositionally biased region" description="Polar residues" evidence="1">
    <location>
        <begin position="99"/>
        <end position="109"/>
    </location>
</feature>